<name>A0A098VTN4_9MICR</name>
<dbReference type="Proteomes" id="UP000029725">
    <property type="component" value="Unassembled WGS sequence"/>
</dbReference>
<feature type="domain" description="Brix" evidence="2">
    <location>
        <begin position="1"/>
        <end position="94"/>
    </location>
</feature>
<reference evidence="3 4" key="1">
    <citation type="submission" date="2014-04" db="EMBL/GenBank/DDBJ databases">
        <title>A new species of microsporidia sheds light on the evolution of extreme parasitism.</title>
        <authorList>
            <person name="Haag K.L."/>
            <person name="James T.Y."/>
            <person name="Larsson R."/>
            <person name="Schaer T.M."/>
            <person name="Refardt D."/>
            <person name="Pombert J.-F."/>
            <person name="Ebert D."/>
        </authorList>
    </citation>
    <scope>NUCLEOTIDE SEQUENCE [LARGE SCALE GENOMIC DNA]</scope>
    <source>
        <strain evidence="3 4">UGP3</strain>
        <tissue evidence="3">Spores</tissue>
    </source>
</reference>
<feature type="region of interest" description="Disordered" evidence="1">
    <location>
        <begin position="111"/>
        <end position="145"/>
    </location>
</feature>
<evidence type="ECO:0000313" key="4">
    <source>
        <dbReference type="Proteomes" id="UP000029725"/>
    </source>
</evidence>
<evidence type="ECO:0000259" key="2">
    <source>
        <dbReference type="PROSITE" id="PS50833"/>
    </source>
</evidence>
<dbReference type="InterPro" id="IPR007109">
    <property type="entry name" value="Brix"/>
</dbReference>
<protein>
    <recommendedName>
        <fullName evidence="2">Brix domain-containing protein</fullName>
    </recommendedName>
</protein>
<comment type="caution">
    <text evidence="3">The sequence shown here is derived from an EMBL/GenBank/DDBJ whole genome shotgun (WGS) entry which is preliminary data.</text>
</comment>
<proteinExistence type="predicted"/>
<sequence>MQFRSPRLLFSMALKERTPKAIWCSVKPSSKICSPHQISLHMNIAAAKKDPTDQGVSAELKLSKKKKATRKLHLVETGPRLALTLFQVQEGFCSGKDIYLRDLRRTELNAGSNDNQMLENSDSDGVNGGRHTGNDEYDDEEEDDENAGIKKAFLIILADSSCCSFEDPQV</sequence>
<dbReference type="GO" id="GO:0006364">
    <property type="term" value="P:rRNA processing"/>
    <property type="evidence" value="ECO:0007669"/>
    <property type="project" value="InterPro"/>
</dbReference>
<dbReference type="EMBL" id="JMKJ01000399">
    <property type="protein sequence ID" value="KGG51086.1"/>
    <property type="molecule type" value="Genomic_DNA"/>
</dbReference>
<accession>A0A098VTN4</accession>
<dbReference type="PROSITE" id="PS50833">
    <property type="entry name" value="BRIX"/>
    <property type="match status" value="1"/>
</dbReference>
<keyword evidence="4" id="KW-1185">Reference proteome</keyword>
<feature type="compositionally biased region" description="Acidic residues" evidence="1">
    <location>
        <begin position="135"/>
        <end position="145"/>
    </location>
</feature>
<gene>
    <name evidence="3" type="ORF">DI09_45p130</name>
</gene>
<dbReference type="RefSeq" id="XP_013237513.1">
    <property type="nucleotide sequence ID" value="XM_013382059.1"/>
</dbReference>
<organism evidence="3 4">
    <name type="scientific">Mitosporidium daphniae</name>
    <dbReference type="NCBI Taxonomy" id="1485682"/>
    <lineage>
        <taxon>Eukaryota</taxon>
        <taxon>Fungi</taxon>
        <taxon>Fungi incertae sedis</taxon>
        <taxon>Microsporidia</taxon>
        <taxon>Mitosporidium</taxon>
    </lineage>
</organism>
<dbReference type="VEuPathDB" id="MicrosporidiaDB:DI09_45p130"/>
<evidence type="ECO:0000256" key="1">
    <source>
        <dbReference type="SAM" id="MobiDB-lite"/>
    </source>
</evidence>
<dbReference type="HOGENOM" id="CLU_1571028_0_0_1"/>
<dbReference type="GO" id="GO:0019843">
    <property type="term" value="F:rRNA binding"/>
    <property type="evidence" value="ECO:0007669"/>
    <property type="project" value="InterPro"/>
</dbReference>
<feature type="compositionally biased region" description="Polar residues" evidence="1">
    <location>
        <begin position="111"/>
        <end position="124"/>
    </location>
</feature>
<dbReference type="GeneID" id="25260024"/>
<evidence type="ECO:0000313" key="3">
    <source>
        <dbReference type="EMBL" id="KGG51086.1"/>
    </source>
</evidence>
<dbReference type="AlphaFoldDB" id="A0A098VTN4"/>